<dbReference type="InterPro" id="IPR029058">
    <property type="entry name" value="AB_hydrolase_fold"/>
</dbReference>
<proteinExistence type="inferred from homology"/>
<protein>
    <submittedName>
        <fullName evidence="3">141_t:CDS:1</fullName>
    </submittedName>
</protein>
<name>A0A9N9CA75_9GLOM</name>
<evidence type="ECO:0000256" key="1">
    <source>
        <dbReference type="ARBA" id="ARBA00007920"/>
    </source>
</evidence>
<dbReference type="GO" id="GO:0047372">
    <property type="term" value="F:monoacylglycerol lipase activity"/>
    <property type="evidence" value="ECO:0007669"/>
    <property type="project" value="TreeGrafter"/>
</dbReference>
<dbReference type="AlphaFoldDB" id="A0A9N9CA75"/>
<comment type="similarity">
    <text evidence="1">Belongs to the putative lipase ROG1 family.</text>
</comment>
<evidence type="ECO:0000313" key="4">
    <source>
        <dbReference type="Proteomes" id="UP000789572"/>
    </source>
</evidence>
<evidence type="ECO:0000259" key="2">
    <source>
        <dbReference type="Pfam" id="PF05057"/>
    </source>
</evidence>
<sequence length="420" mass="46689">MGRDLTCLWRSSSALGVGELTRFRIKFNLAKFLSHPTTTVKPFPLTVEVKNSTPLIYRGALLTGPYNISACVIPTRDLLTRNIYACLQLKPVLACGEIWRATLDLPKEGVGDWTADIFSEVLFSPNKVEYEISVLAELPEGDYNLRSDNDATSDYENTVSYTPAIEYVVWKTEDIFGLPDLSSRKIGDDVHLVVLTHGLNGSALDKKYLKERLDEKYNQQTGTRVVPYVADVNHASTWDGVEVCARRIADKLLQIAGWPWNENIQDRTDKEEISTKPYISKISLIGHSLGGLINVCLAGYLNSLTNGEFYRSIQAVNFITVATPWLGSTEQPWYIKAGMQAGAVGQTGKDLLAVQRTRSEQVQARGAAEENTLEEEPLLLALAHPSSPSHQALAKFQHRTVYANIVNDVSVSFRTASLYF</sequence>
<dbReference type="Proteomes" id="UP000789572">
    <property type="component" value="Unassembled WGS sequence"/>
</dbReference>
<gene>
    <name evidence="3" type="ORF">POCULU_LOCUS7058</name>
</gene>
<dbReference type="PANTHER" id="PTHR12482">
    <property type="entry name" value="LIPASE ROG1-RELATED-RELATED"/>
    <property type="match status" value="1"/>
</dbReference>
<feature type="non-terminal residue" evidence="3">
    <location>
        <position position="420"/>
    </location>
</feature>
<dbReference type="PANTHER" id="PTHR12482:SF62">
    <property type="entry name" value="LIPASE ROG1-RELATED"/>
    <property type="match status" value="1"/>
</dbReference>
<comment type="caution">
    <text evidence="3">The sequence shown here is derived from an EMBL/GenBank/DDBJ whole genome shotgun (WGS) entry which is preliminary data.</text>
</comment>
<dbReference type="InterPro" id="IPR007751">
    <property type="entry name" value="DUF676_lipase-like"/>
</dbReference>
<dbReference type="Gene3D" id="3.40.50.1820">
    <property type="entry name" value="alpha/beta hydrolase"/>
    <property type="match status" value="1"/>
</dbReference>
<dbReference type="InterPro" id="IPR044294">
    <property type="entry name" value="Lipase-like"/>
</dbReference>
<keyword evidence="4" id="KW-1185">Reference proteome</keyword>
<accession>A0A9N9CA75</accession>
<reference evidence="3" key="1">
    <citation type="submission" date="2021-06" db="EMBL/GenBank/DDBJ databases">
        <authorList>
            <person name="Kallberg Y."/>
            <person name="Tangrot J."/>
            <person name="Rosling A."/>
        </authorList>
    </citation>
    <scope>NUCLEOTIDE SEQUENCE</scope>
    <source>
        <strain evidence="3">IA702</strain>
    </source>
</reference>
<dbReference type="OrthoDB" id="5368485at2759"/>
<feature type="domain" description="DUF676" evidence="2">
    <location>
        <begin position="189"/>
        <end position="415"/>
    </location>
</feature>
<evidence type="ECO:0000313" key="3">
    <source>
        <dbReference type="EMBL" id="CAG8592705.1"/>
    </source>
</evidence>
<dbReference type="Pfam" id="PF05057">
    <property type="entry name" value="DUF676"/>
    <property type="match status" value="1"/>
</dbReference>
<organism evidence="3 4">
    <name type="scientific">Paraglomus occultum</name>
    <dbReference type="NCBI Taxonomy" id="144539"/>
    <lineage>
        <taxon>Eukaryota</taxon>
        <taxon>Fungi</taxon>
        <taxon>Fungi incertae sedis</taxon>
        <taxon>Mucoromycota</taxon>
        <taxon>Glomeromycotina</taxon>
        <taxon>Glomeromycetes</taxon>
        <taxon>Paraglomerales</taxon>
        <taxon>Paraglomeraceae</taxon>
        <taxon>Paraglomus</taxon>
    </lineage>
</organism>
<dbReference type="SUPFAM" id="SSF53474">
    <property type="entry name" value="alpha/beta-Hydrolases"/>
    <property type="match status" value="1"/>
</dbReference>
<dbReference type="EMBL" id="CAJVPJ010001476">
    <property type="protein sequence ID" value="CAG8592705.1"/>
    <property type="molecule type" value="Genomic_DNA"/>
</dbReference>